<evidence type="ECO:0000259" key="9">
    <source>
        <dbReference type="PROSITE" id="PS50198"/>
    </source>
</evidence>
<evidence type="ECO:0000256" key="8">
    <source>
        <dbReference type="SAM" id="SignalP"/>
    </source>
</evidence>
<dbReference type="SUPFAM" id="SSF54534">
    <property type="entry name" value="FKBP-like"/>
    <property type="match status" value="1"/>
</dbReference>
<dbReference type="InterPro" id="IPR046357">
    <property type="entry name" value="PPIase_dom_sf"/>
</dbReference>
<dbReference type="SUPFAM" id="SSF109998">
    <property type="entry name" value="Triger factor/SurA peptide-binding domain-like"/>
    <property type="match status" value="1"/>
</dbReference>
<reference evidence="10 11" key="1">
    <citation type="submission" date="2016-02" db="EMBL/GenBank/DDBJ databases">
        <authorList>
            <person name="Wen L."/>
            <person name="He K."/>
            <person name="Yang H."/>
        </authorList>
    </citation>
    <scope>NUCLEOTIDE SEQUENCE [LARGE SCALE GENOMIC DNA]</scope>
    <source>
        <strain evidence="10">ShG14-8</strain>
    </source>
</reference>
<dbReference type="Pfam" id="PF13145">
    <property type="entry name" value="Rotamase_2"/>
    <property type="match status" value="1"/>
</dbReference>
<proteinExistence type="inferred from homology"/>
<sequence>MLKTGKFAALTLLSLLMINTAFAEDKSAAMVNGVSLPQSRVEARVKTATAQGQADTPELRKAIREDMISLEVLLQAAKKDGLDKTPDVIEQTELAKDSILANAYVQNYVKNHPITDDQIKQEYDKLKTNLGDKEYKVSHILVGSEDEAKAIIKQLGHKGNFEKIAKEKSKDAGSAQHGGALDWAVPSNFVPPFAEAMLTLKKGAYTKEPVKTQFGWHIIKMDDIRPLKIPSLEQVKPQILQRLQQESIQKMIADLRSGAKIE</sequence>
<gene>
    <name evidence="10" type="ORF">AWT59_1238</name>
</gene>
<feature type="domain" description="PpiC" evidence="9">
    <location>
        <begin position="132"/>
        <end position="223"/>
    </location>
</feature>
<protein>
    <recommendedName>
        <fullName evidence="3">peptidylprolyl isomerase</fullName>
        <ecNumber evidence="3">5.2.1.8</ecNumber>
    </recommendedName>
</protein>
<feature type="signal peptide" evidence="8">
    <location>
        <begin position="1"/>
        <end position="23"/>
    </location>
</feature>
<dbReference type="EMBL" id="LSLI01000023">
    <property type="protein sequence ID" value="KXS32643.1"/>
    <property type="molecule type" value="Genomic_DNA"/>
</dbReference>
<evidence type="ECO:0000256" key="7">
    <source>
        <dbReference type="PROSITE-ProRule" id="PRU00278"/>
    </source>
</evidence>
<accession>A0A139BUS1</accession>
<evidence type="ECO:0000313" key="10">
    <source>
        <dbReference type="EMBL" id="KXS32643.1"/>
    </source>
</evidence>
<dbReference type="Gene3D" id="1.10.8.1040">
    <property type="match status" value="1"/>
</dbReference>
<evidence type="ECO:0000256" key="3">
    <source>
        <dbReference type="ARBA" id="ARBA00013194"/>
    </source>
</evidence>
<evidence type="ECO:0000313" key="11">
    <source>
        <dbReference type="Proteomes" id="UP000070578"/>
    </source>
</evidence>
<dbReference type="GO" id="GO:0003755">
    <property type="term" value="F:peptidyl-prolyl cis-trans isomerase activity"/>
    <property type="evidence" value="ECO:0007669"/>
    <property type="project" value="UniProtKB-KW"/>
</dbReference>
<keyword evidence="5 7" id="KW-0697">Rotamase</keyword>
<dbReference type="PROSITE" id="PS50198">
    <property type="entry name" value="PPIC_PPIASE_2"/>
    <property type="match status" value="1"/>
</dbReference>
<dbReference type="EC" id="5.2.1.8" evidence="3"/>
<name>A0A139BUS1_9PROT</name>
<evidence type="ECO:0000256" key="6">
    <source>
        <dbReference type="ARBA" id="ARBA00023235"/>
    </source>
</evidence>
<dbReference type="InterPro" id="IPR000297">
    <property type="entry name" value="PPIase_PpiC"/>
</dbReference>
<dbReference type="InterPro" id="IPR027304">
    <property type="entry name" value="Trigger_fact/SurA_dom_sf"/>
</dbReference>
<dbReference type="InterPro" id="IPR050245">
    <property type="entry name" value="PrsA_foldase"/>
</dbReference>
<reference evidence="10 11" key="2">
    <citation type="submission" date="2016-03" db="EMBL/GenBank/DDBJ databases">
        <title>New uncultured bacterium of the family Gallionellaceae from acid mine drainage: description and reconstruction of genome based on metagenomic analysis of microbial community.</title>
        <authorList>
            <person name="Kadnikov V."/>
            <person name="Ivasenko D."/>
            <person name="Beletsky A."/>
            <person name="Mardanov A."/>
            <person name="Danilova E."/>
            <person name="Pimenov N."/>
            <person name="Karnachuk O."/>
            <person name="Ravin N."/>
        </authorList>
    </citation>
    <scope>NUCLEOTIDE SEQUENCE [LARGE SCALE GENOMIC DNA]</scope>
    <source>
        <strain evidence="10">ShG14-8</strain>
    </source>
</reference>
<keyword evidence="6 7" id="KW-0413">Isomerase</keyword>
<dbReference type="Gene3D" id="3.10.50.40">
    <property type="match status" value="1"/>
</dbReference>
<keyword evidence="4 8" id="KW-0732">Signal</keyword>
<comment type="catalytic activity">
    <reaction evidence="1">
        <text>[protein]-peptidylproline (omega=180) = [protein]-peptidylproline (omega=0)</text>
        <dbReference type="Rhea" id="RHEA:16237"/>
        <dbReference type="Rhea" id="RHEA-COMP:10747"/>
        <dbReference type="Rhea" id="RHEA-COMP:10748"/>
        <dbReference type="ChEBI" id="CHEBI:83833"/>
        <dbReference type="ChEBI" id="CHEBI:83834"/>
        <dbReference type="EC" id="5.2.1.8"/>
    </reaction>
</comment>
<organism evidence="10 11">
    <name type="scientific">Candidatus Gallionella acididurans</name>
    <dbReference type="NCBI Taxonomy" id="1796491"/>
    <lineage>
        <taxon>Bacteria</taxon>
        <taxon>Pseudomonadati</taxon>
        <taxon>Pseudomonadota</taxon>
        <taxon>Betaproteobacteria</taxon>
        <taxon>Nitrosomonadales</taxon>
        <taxon>Gallionellaceae</taxon>
        <taxon>Gallionella</taxon>
    </lineage>
</organism>
<evidence type="ECO:0000256" key="4">
    <source>
        <dbReference type="ARBA" id="ARBA00022729"/>
    </source>
</evidence>
<comment type="caution">
    <text evidence="10">The sequence shown here is derived from an EMBL/GenBank/DDBJ whole genome shotgun (WGS) entry which is preliminary data.</text>
</comment>
<dbReference type="PANTHER" id="PTHR47245">
    <property type="entry name" value="PEPTIDYLPROLYL ISOMERASE"/>
    <property type="match status" value="1"/>
</dbReference>
<dbReference type="Proteomes" id="UP000070578">
    <property type="component" value="Unassembled WGS sequence"/>
</dbReference>
<comment type="similarity">
    <text evidence="2">Belongs to the PpiC/parvulin rotamase family.</text>
</comment>
<evidence type="ECO:0000256" key="2">
    <source>
        <dbReference type="ARBA" id="ARBA00007656"/>
    </source>
</evidence>
<feature type="chain" id="PRO_5007806186" description="peptidylprolyl isomerase" evidence="8">
    <location>
        <begin position="24"/>
        <end position="262"/>
    </location>
</feature>
<evidence type="ECO:0000256" key="5">
    <source>
        <dbReference type="ARBA" id="ARBA00023110"/>
    </source>
</evidence>
<dbReference type="AlphaFoldDB" id="A0A139BUS1"/>
<dbReference type="PANTHER" id="PTHR47245:SF1">
    <property type="entry name" value="FOLDASE PROTEIN PRSA"/>
    <property type="match status" value="1"/>
</dbReference>
<evidence type="ECO:0000256" key="1">
    <source>
        <dbReference type="ARBA" id="ARBA00000971"/>
    </source>
</evidence>